<dbReference type="Pfam" id="PF08100">
    <property type="entry name" value="Dimerisation"/>
    <property type="match status" value="1"/>
</dbReference>
<feature type="active site" description="Proton acceptor" evidence="4">
    <location>
        <position position="249"/>
    </location>
</feature>
<name>A0A9W4DIF5_9ACTN</name>
<dbReference type="InterPro" id="IPR016461">
    <property type="entry name" value="COMT-like"/>
</dbReference>
<protein>
    <submittedName>
        <fullName evidence="7">Tetracenomycin polyketide synthesis 8-O-methyl transferase TcmO</fullName>
        <ecNumber evidence="7">2.1.1.-</ecNumber>
    </submittedName>
</protein>
<keyword evidence="1 7" id="KW-0489">Methyltransferase</keyword>
<dbReference type="GO" id="GO:0032259">
    <property type="term" value="P:methylation"/>
    <property type="evidence" value="ECO:0007669"/>
    <property type="project" value="UniProtKB-KW"/>
</dbReference>
<dbReference type="PROSITE" id="PS51683">
    <property type="entry name" value="SAM_OMT_II"/>
    <property type="match status" value="1"/>
</dbReference>
<organism evidence="7 8">
    <name type="scientific">Actinacidiphila cocklensis</name>
    <dbReference type="NCBI Taxonomy" id="887465"/>
    <lineage>
        <taxon>Bacteria</taxon>
        <taxon>Bacillati</taxon>
        <taxon>Actinomycetota</taxon>
        <taxon>Actinomycetes</taxon>
        <taxon>Kitasatosporales</taxon>
        <taxon>Streptomycetaceae</taxon>
        <taxon>Actinacidiphila</taxon>
    </lineage>
</organism>
<dbReference type="InterPro" id="IPR012967">
    <property type="entry name" value="COMT_dimerisation"/>
</dbReference>
<dbReference type="InterPro" id="IPR001077">
    <property type="entry name" value="COMT_C"/>
</dbReference>
<evidence type="ECO:0000259" key="6">
    <source>
        <dbReference type="Pfam" id="PF08100"/>
    </source>
</evidence>
<keyword evidence="8" id="KW-1185">Reference proteome</keyword>
<dbReference type="SUPFAM" id="SSF46785">
    <property type="entry name" value="Winged helix' DNA-binding domain"/>
    <property type="match status" value="1"/>
</dbReference>
<dbReference type="EMBL" id="CAJSLV010000001">
    <property type="protein sequence ID" value="CAG6390722.1"/>
    <property type="molecule type" value="Genomic_DNA"/>
</dbReference>
<comment type="caution">
    <text evidence="7">The sequence shown here is derived from an EMBL/GenBank/DDBJ whole genome shotgun (WGS) entry which is preliminary data.</text>
</comment>
<dbReference type="PIRSF" id="PIRSF005739">
    <property type="entry name" value="O-mtase"/>
    <property type="match status" value="1"/>
</dbReference>
<evidence type="ECO:0000256" key="1">
    <source>
        <dbReference type="ARBA" id="ARBA00022603"/>
    </source>
</evidence>
<dbReference type="GO" id="GO:0008171">
    <property type="term" value="F:O-methyltransferase activity"/>
    <property type="evidence" value="ECO:0007669"/>
    <property type="project" value="InterPro"/>
</dbReference>
<dbReference type="SUPFAM" id="SSF53335">
    <property type="entry name" value="S-adenosyl-L-methionine-dependent methyltransferases"/>
    <property type="match status" value="1"/>
</dbReference>
<dbReference type="InterPro" id="IPR029063">
    <property type="entry name" value="SAM-dependent_MTases_sf"/>
</dbReference>
<dbReference type="InterPro" id="IPR036388">
    <property type="entry name" value="WH-like_DNA-bd_sf"/>
</dbReference>
<dbReference type="AlphaFoldDB" id="A0A9W4DIF5"/>
<evidence type="ECO:0000313" key="8">
    <source>
        <dbReference type="Proteomes" id="UP001152519"/>
    </source>
</evidence>
<dbReference type="EC" id="2.1.1.-" evidence="7"/>
<reference evidence="7" key="1">
    <citation type="submission" date="2021-05" db="EMBL/GenBank/DDBJ databases">
        <authorList>
            <person name="Arsene-Ploetze F."/>
        </authorList>
    </citation>
    <scope>NUCLEOTIDE SEQUENCE</scope>
    <source>
        <strain evidence="7">DSM 42138</strain>
    </source>
</reference>
<dbReference type="GO" id="GO:0046983">
    <property type="term" value="F:protein dimerization activity"/>
    <property type="evidence" value="ECO:0007669"/>
    <property type="project" value="InterPro"/>
</dbReference>
<dbReference type="PANTHER" id="PTHR43712:SF2">
    <property type="entry name" value="O-METHYLTRANSFERASE CICE"/>
    <property type="match status" value="1"/>
</dbReference>
<dbReference type="RefSeq" id="WP_251483710.1">
    <property type="nucleotide sequence ID" value="NZ_CAJSLV010000001.1"/>
</dbReference>
<evidence type="ECO:0000256" key="4">
    <source>
        <dbReference type="PIRSR" id="PIRSR005739-1"/>
    </source>
</evidence>
<dbReference type="Gene3D" id="1.10.10.10">
    <property type="entry name" value="Winged helix-like DNA-binding domain superfamily/Winged helix DNA-binding domain"/>
    <property type="match status" value="1"/>
</dbReference>
<gene>
    <name evidence="7" type="primary">tcmO</name>
    <name evidence="7" type="ORF">SCOCK_10190</name>
</gene>
<proteinExistence type="predicted"/>
<feature type="domain" description="O-methyltransferase dimerisation" evidence="6">
    <location>
        <begin position="14"/>
        <end position="90"/>
    </location>
</feature>
<evidence type="ECO:0000256" key="2">
    <source>
        <dbReference type="ARBA" id="ARBA00022679"/>
    </source>
</evidence>
<dbReference type="InterPro" id="IPR036390">
    <property type="entry name" value="WH_DNA-bd_sf"/>
</dbReference>
<evidence type="ECO:0000259" key="5">
    <source>
        <dbReference type="Pfam" id="PF00891"/>
    </source>
</evidence>
<keyword evidence="3" id="KW-0949">S-adenosyl-L-methionine</keyword>
<feature type="domain" description="O-methyltransferase C-terminal" evidence="5">
    <location>
        <begin position="112"/>
        <end position="322"/>
    </location>
</feature>
<dbReference type="Gene3D" id="3.40.50.150">
    <property type="entry name" value="Vaccinia Virus protein VP39"/>
    <property type="match status" value="1"/>
</dbReference>
<evidence type="ECO:0000256" key="3">
    <source>
        <dbReference type="ARBA" id="ARBA00022691"/>
    </source>
</evidence>
<evidence type="ECO:0000313" key="7">
    <source>
        <dbReference type="EMBL" id="CAG6390722.1"/>
    </source>
</evidence>
<accession>A0A9W4DIF5</accession>
<dbReference type="CDD" id="cd02440">
    <property type="entry name" value="AdoMet_MTases"/>
    <property type="match status" value="1"/>
</dbReference>
<dbReference type="Proteomes" id="UP001152519">
    <property type="component" value="Unassembled WGS sequence"/>
</dbReference>
<sequence length="340" mass="36758">MPVNDPITPEPLLQLGLGFMASKTLLSAVELGIFTALAGGGRNRESLAAEVGLHPRSSADFLDALVSLDVLDRDEDGTYRNTAAADLFLDRNKPSYVGGILEMADARLFGFWNNLTDALKTGAPQNEVAHSGAPFFATLSQDPIAWRNFLNGMNGVSTPLAGALAADFDWTGRRHVVDLGGALGAVPAAVLRANPDITGAVFELPPVRPVFEEFVAAHGLADRLAFHGGDFFSDPLPEADVYVMGQILHDWNLEQRRFLLDKAYAALPEGGTLIVYDAMIDDERRRNTYGLMLSLNMLIDTEGGSEYTVTDVTRWLRGAGFRKAEARPLIGGYTAVYATK</sequence>
<dbReference type="PANTHER" id="PTHR43712">
    <property type="entry name" value="PUTATIVE (AFU_ORTHOLOGUE AFUA_4G14580)-RELATED"/>
    <property type="match status" value="1"/>
</dbReference>
<dbReference type="Pfam" id="PF00891">
    <property type="entry name" value="Methyltransf_2"/>
    <property type="match status" value="1"/>
</dbReference>
<keyword evidence="2 7" id="KW-0808">Transferase</keyword>